<evidence type="ECO:0000256" key="8">
    <source>
        <dbReference type="ARBA" id="ARBA00022679"/>
    </source>
</evidence>
<evidence type="ECO:0000256" key="4">
    <source>
        <dbReference type="ARBA" id="ARBA00011991"/>
    </source>
</evidence>
<dbReference type="PANTHER" id="PTHR43463:SF1">
    <property type="entry name" value="NICOTINATE-NUCLEOTIDE--DIMETHYLBENZIMIDAZOLE PHOSPHORIBOSYLTRANSFERASE"/>
    <property type="match status" value="1"/>
</dbReference>
<evidence type="ECO:0000256" key="5">
    <source>
        <dbReference type="ARBA" id="ARBA00015486"/>
    </source>
</evidence>
<evidence type="ECO:0000313" key="12">
    <source>
        <dbReference type="Proteomes" id="UP000245845"/>
    </source>
</evidence>
<comment type="function">
    <text evidence="1">Catalyzes the synthesis of alpha-ribazole-5'-phosphate from nicotinate mononucleotide (NAMN) and 5,6-dimethylbenzimidazole (DMB).</text>
</comment>
<gene>
    <name evidence="11" type="ORF">A8806_109247</name>
</gene>
<reference evidence="11 12" key="1">
    <citation type="submission" date="2018-05" db="EMBL/GenBank/DDBJ databases">
        <title>The Hungate 1000. A catalogue of reference genomes from the rumen microbiome.</title>
        <authorList>
            <person name="Kelly W."/>
        </authorList>
    </citation>
    <scope>NUCLEOTIDE SEQUENCE [LARGE SCALE GENOMIC DNA]</scope>
    <source>
        <strain evidence="11 12">NLAE-zl-C242</strain>
    </source>
</reference>
<dbReference type="AlphaFoldDB" id="A0A2Y9BIT7"/>
<keyword evidence="8 11" id="KW-0808">Transferase</keyword>
<protein>
    <recommendedName>
        <fullName evidence="5 10">Nicotinate-nucleotide--dimethylbenzimidazole phosphoribosyltransferase</fullName>
        <ecNumber evidence="4 10">2.4.2.21</ecNumber>
    </recommendedName>
</protein>
<dbReference type="NCBIfam" id="NF000996">
    <property type="entry name" value="PRK00105.1"/>
    <property type="match status" value="1"/>
</dbReference>
<evidence type="ECO:0000256" key="6">
    <source>
        <dbReference type="ARBA" id="ARBA00022573"/>
    </source>
</evidence>
<evidence type="ECO:0000313" key="11">
    <source>
        <dbReference type="EMBL" id="PWJ28363.1"/>
    </source>
</evidence>
<dbReference type="FunFam" id="3.40.50.10210:FF:000001">
    <property type="entry name" value="Nicotinate-nucleotide--dimethylbenzimidazole phosphoribosyltransferase"/>
    <property type="match status" value="1"/>
</dbReference>
<dbReference type="InterPro" id="IPR023195">
    <property type="entry name" value="Nict_dMeBzImd_PRibTrfase_N"/>
</dbReference>
<comment type="pathway">
    <text evidence="2">Nucleoside biosynthesis; alpha-ribazole biosynthesis; alpha-ribazole from 5,6-dimethylbenzimidazole: step 1/2.</text>
</comment>
<comment type="catalytic activity">
    <reaction evidence="9">
        <text>5,6-dimethylbenzimidazole + nicotinate beta-D-ribonucleotide = alpha-ribazole 5'-phosphate + nicotinate + H(+)</text>
        <dbReference type="Rhea" id="RHEA:11196"/>
        <dbReference type="ChEBI" id="CHEBI:15378"/>
        <dbReference type="ChEBI" id="CHEBI:15890"/>
        <dbReference type="ChEBI" id="CHEBI:32544"/>
        <dbReference type="ChEBI" id="CHEBI:57502"/>
        <dbReference type="ChEBI" id="CHEBI:57918"/>
        <dbReference type="EC" id="2.4.2.21"/>
    </reaction>
</comment>
<dbReference type="EC" id="2.4.2.21" evidence="4 10"/>
<proteinExistence type="inferred from homology"/>
<dbReference type="NCBIfam" id="TIGR03160">
    <property type="entry name" value="cobT_DBIPRT"/>
    <property type="match status" value="1"/>
</dbReference>
<comment type="similarity">
    <text evidence="3">Belongs to the CobT family.</text>
</comment>
<keyword evidence="7 11" id="KW-0328">Glycosyltransferase</keyword>
<evidence type="ECO:0000256" key="7">
    <source>
        <dbReference type="ARBA" id="ARBA00022676"/>
    </source>
</evidence>
<dbReference type="UniPathway" id="UPA00061">
    <property type="reaction ID" value="UER00516"/>
</dbReference>
<keyword evidence="6" id="KW-0169">Cobalamin biosynthesis</keyword>
<dbReference type="Gene3D" id="1.10.1610.10">
    <property type="match status" value="1"/>
</dbReference>
<dbReference type="RefSeq" id="WP_181368753.1">
    <property type="nucleotide sequence ID" value="NZ_BAAACK010000009.1"/>
</dbReference>
<sequence>MAQVTEIPEKITPEELKMMIEPADQASVEAAKRRWMSVAKPLFSLGKLEDAVIRMAGMKRTAEYDLEKKGLIIMCADNGVVEEGVTQTGQEVTAIVADNFTKKAASVAIMSEIAGADLFPVDIGMAVDVPSVTKTSQKIAYGTKNLAKEPAMTREEAWNAILVGIRMAGDLKAQGYDILATGEMGIGNTTSSSAVAAVLLNRPVEEVTGKGAGLSSEGLEKKIGAIKRGISLHKPDPDDALDVLAKVGGLDIAGLAGVFLGGALYHVPVVIDGFISAVSALTALRMVPAAGDYMMPSHVSKEPAGQMLLDALGISPFLTCDMCLGEGSGAVAVFPLLEMGLSVYRRMSTFEETKIEKYEVLK</sequence>
<evidence type="ECO:0000256" key="3">
    <source>
        <dbReference type="ARBA" id="ARBA00007110"/>
    </source>
</evidence>
<dbReference type="InterPro" id="IPR036087">
    <property type="entry name" value="Nict_dMeBzImd_PRibTrfase_sf"/>
</dbReference>
<dbReference type="Proteomes" id="UP000245845">
    <property type="component" value="Unassembled WGS sequence"/>
</dbReference>
<dbReference type="SUPFAM" id="SSF52733">
    <property type="entry name" value="Nicotinate mononucleotide:5,6-dimethylbenzimidazole phosphoribosyltransferase (CobT)"/>
    <property type="match status" value="1"/>
</dbReference>
<dbReference type="GO" id="GO:0008939">
    <property type="term" value="F:nicotinate-nucleotide-dimethylbenzimidazole phosphoribosyltransferase activity"/>
    <property type="evidence" value="ECO:0007669"/>
    <property type="project" value="UniProtKB-UniRule"/>
</dbReference>
<dbReference type="GO" id="GO:0009236">
    <property type="term" value="P:cobalamin biosynthetic process"/>
    <property type="evidence" value="ECO:0007669"/>
    <property type="project" value="UniProtKB-UniRule"/>
</dbReference>
<dbReference type="PANTHER" id="PTHR43463">
    <property type="entry name" value="NICOTINATE-NUCLEOTIDE--DIMETHYLBENZIMIDAZOLE PHOSPHORIBOSYLTRANSFERASE"/>
    <property type="match status" value="1"/>
</dbReference>
<dbReference type="Pfam" id="PF02277">
    <property type="entry name" value="DBI_PRT"/>
    <property type="match status" value="1"/>
</dbReference>
<evidence type="ECO:0000256" key="9">
    <source>
        <dbReference type="ARBA" id="ARBA00047340"/>
    </source>
</evidence>
<organism evidence="11 12">
    <name type="scientific">Faecalicatena orotica</name>
    <dbReference type="NCBI Taxonomy" id="1544"/>
    <lineage>
        <taxon>Bacteria</taxon>
        <taxon>Bacillati</taxon>
        <taxon>Bacillota</taxon>
        <taxon>Clostridia</taxon>
        <taxon>Lachnospirales</taxon>
        <taxon>Lachnospiraceae</taxon>
        <taxon>Faecalicatena</taxon>
    </lineage>
</organism>
<dbReference type="InterPro" id="IPR003200">
    <property type="entry name" value="Nict_dMeBzImd_PRibTrfase"/>
</dbReference>
<evidence type="ECO:0000256" key="10">
    <source>
        <dbReference type="NCBIfam" id="TIGR03160"/>
    </source>
</evidence>
<name>A0A2Y9BIT7_9FIRM</name>
<dbReference type="Gene3D" id="3.40.50.10210">
    <property type="match status" value="1"/>
</dbReference>
<dbReference type="EMBL" id="QGDL01000009">
    <property type="protein sequence ID" value="PWJ28363.1"/>
    <property type="molecule type" value="Genomic_DNA"/>
</dbReference>
<comment type="caution">
    <text evidence="11">The sequence shown here is derived from an EMBL/GenBank/DDBJ whole genome shotgun (WGS) entry which is preliminary data.</text>
</comment>
<accession>A0A2Y9BIT7</accession>
<keyword evidence="12" id="KW-1185">Reference proteome</keyword>
<evidence type="ECO:0000256" key="2">
    <source>
        <dbReference type="ARBA" id="ARBA00005049"/>
    </source>
</evidence>
<dbReference type="CDD" id="cd02439">
    <property type="entry name" value="DMB-PRT_CobT"/>
    <property type="match status" value="1"/>
</dbReference>
<evidence type="ECO:0000256" key="1">
    <source>
        <dbReference type="ARBA" id="ARBA00002197"/>
    </source>
</evidence>
<dbReference type="InterPro" id="IPR017846">
    <property type="entry name" value="Nict_dMeBzImd_PRibTrfase_bact"/>
</dbReference>